<feature type="compositionally biased region" description="Polar residues" evidence="1">
    <location>
        <begin position="52"/>
        <end position="65"/>
    </location>
</feature>
<feature type="region of interest" description="Disordered" evidence="1">
    <location>
        <begin position="44"/>
        <end position="80"/>
    </location>
</feature>
<name>A0A0K2U847_LEPSM</name>
<sequence>MNTCVSQDGSALKLHLSCNFMRCESPNNSLIDENNNNINISHYSTEEDESGTSRSTELTDINNSTLSDGEEGDDELSSDEESFCDALNDVKVDYLKEFQWWFDRPSPSNPDGSTRFWQEYERQLPIQGELFSCKKD</sequence>
<dbReference type="EMBL" id="HACA01016490">
    <property type="protein sequence ID" value="CDW33851.1"/>
    <property type="molecule type" value="Transcribed_RNA"/>
</dbReference>
<organism evidence="2">
    <name type="scientific">Lepeophtheirus salmonis</name>
    <name type="common">Salmon louse</name>
    <name type="synonym">Caligus salmonis</name>
    <dbReference type="NCBI Taxonomy" id="72036"/>
    <lineage>
        <taxon>Eukaryota</taxon>
        <taxon>Metazoa</taxon>
        <taxon>Ecdysozoa</taxon>
        <taxon>Arthropoda</taxon>
        <taxon>Crustacea</taxon>
        <taxon>Multicrustacea</taxon>
        <taxon>Hexanauplia</taxon>
        <taxon>Copepoda</taxon>
        <taxon>Siphonostomatoida</taxon>
        <taxon>Caligidae</taxon>
        <taxon>Lepeophtheirus</taxon>
    </lineage>
</organism>
<accession>A0A0K2U847</accession>
<protein>
    <submittedName>
        <fullName evidence="2">Uncharacterized protein</fullName>
    </submittedName>
</protein>
<evidence type="ECO:0000313" key="2">
    <source>
        <dbReference type="EMBL" id="CDW33851.1"/>
    </source>
</evidence>
<proteinExistence type="predicted"/>
<dbReference type="AlphaFoldDB" id="A0A0K2U847"/>
<feature type="compositionally biased region" description="Acidic residues" evidence="1">
    <location>
        <begin position="68"/>
        <end position="80"/>
    </location>
</feature>
<evidence type="ECO:0000256" key="1">
    <source>
        <dbReference type="SAM" id="MobiDB-lite"/>
    </source>
</evidence>
<reference evidence="2" key="1">
    <citation type="submission" date="2014-05" db="EMBL/GenBank/DDBJ databases">
        <authorList>
            <person name="Chronopoulou M."/>
        </authorList>
    </citation>
    <scope>NUCLEOTIDE SEQUENCE</scope>
    <source>
        <tissue evidence="2">Whole organism</tissue>
    </source>
</reference>